<gene>
    <name evidence="1" type="ORF">SDJN03_03660</name>
</gene>
<sequence>MLMSSQNKKKISKIRANPRESERISLQINGSIIQSPLIFSCFFASEIVGERGIGVFSSGFWDLVTDL</sequence>
<proteinExistence type="predicted"/>
<dbReference type="EMBL" id="JAGKQH010000002">
    <property type="protein sequence ID" value="KAG6606343.1"/>
    <property type="molecule type" value="Genomic_DNA"/>
</dbReference>
<evidence type="ECO:0000313" key="1">
    <source>
        <dbReference type="EMBL" id="KAG6606343.1"/>
    </source>
</evidence>
<feature type="non-terminal residue" evidence="1">
    <location>
        <position position="1"/>
    </location>
</feature>
<keyword evidence="2" id="KW-1185">Reference proteome</keyword>
<accession>A0AAV6P634</accession>
<organism evidence="1 2">
    <name type="scientific">Cucurbita argyrosperma subsp. sororia</name>
    <dbReference type="NCBI Taxonomy" id="37648"/>
    <lineage>
        <taxon>Eukaryota</taxon>
        <taxon>Viridiplantae</taxon>
        <taxon>Streptophyta</taxon>
        <taxon>Embryophyta</taxon>
        <taxon>Tracheophyta</taxon>
        <taxon>Spermatophyta</taxon>
        <taxon>Magnoliopsida</taxon>
        <taxon>eudicotyledons</taxon>
        <taxon>Gunneridae</taxon>
        <taxon>Pentapetalae</taxon>
        <taxon>rosids</taxon>
        <taxon>fabids</taxon>
        <taxon>Cucurbitales</taxon>
        <taxon>Cucurbitaceae</taxon>
        <taxon>Cucurbiteae</taxon>
        <taxon>Cucurbita</taxon>
    </lineage>
</organism>
<evidence type="ECO:0000313" key="2">
    <source>
        <dbReference type="Proteomes" id="UP000685013"/>
    </source>
</evidence>
<dbReference type="AlphaFoldDB" id="A0AAV6P634"/>
<protein>
    <submittedName>
        <fullName evidence="1">Uncharacterized protein</fullName>
    </submittedName>
</protein>
<comment type="caution">
    <text evidence="1">The sequence shown here is derived from an EMBL/GenBank/DDBJ whole genome shotgun (WGS) entry which is preliminary data.</text>
</comment>
<dbReference type="Proteomes" id="UP000685013">
    <property type="component" value="Chromosome 2"/>
</dbReference>
<name>A0AAV6P634_9ROSI</name>
<reference evidence="1 2" key="1">
    <citation type="journal article" date="2021" name="Hortic Res">
        <title>The domestication of Cucurbita argyrosperma as revealed by the genome of its wild relative.</title>
        <authorList>
            <person name="Barrera-Redondo J."/>
            <person name="Sanchez-de la Vega G."/>
            <person name="Aguirre-Liguori J.A."/>
            <person name="Castellanos-Morales G."/>
            <person name="Gutierrez-Guerrero Y.T."/>
            <person name="Aguirre-Dugua X."/>
            <person name="Aguirre-Planter E."/>
            <person name="Tenaillon M.I."/>
            <person name="Lira-Saade R."/>
            <person name="Eguiarte L.E."/>
        </authorList>
    </citation>
    <scope>NUCLEOTIDE SEQUENCE [LARGE SCALE GENOMIC DNA]</scope>
    <source>
        <strain evidence="1">JBR-2021</strain>
    </source>
</reference>